<gene>
    <name evidence="10" type="ORF">J2S17_004425</name>
</gene>
<evidence type="ECO:0000256" key="2">
    <source>
        <dbReference type="ARBA" id="ARBA00022512"/>
    </source>
</evidence>
<dbReference type="Proteomes" id="UP001238088">
    <property type="component" value="Unassembled WGS sequence"/>
</dbReference>
<dbReference type="RefSeq" id="WP_307477899.1">
    <property type="nucleotide sequence ID" value="NZ_JAUSUB010000024.1"/>
</dbReference>
<name>A0ABU0AMP6_9BACI</name>
<accession>A0ABU0AMP6</accession>
<dbReference type="PANTHER" id="PTHR37824">
    <property type="entry name" value="IRON-REGULATED SURFACE DETERMINANT PROTEIN C"/>
    <property type="match status" value="1"/>
</dbReference>
<dbReference type="SUPFAM" id="SSF158911">
    <property type="entry name" value="NEAT domain-like"/>
    <property type="match status" value="1"/>
</dbReference>
<evidence type="ECO:0000256" key="7">
    <source>
        <dbReference type="SAM" id="Phobius"/>
    </source>
</evidence>
<feature type="chain" id="PRO_5046001383" evidence="8">
    <location>
        <begin position="31"/>
        <end position="219"/>
    </location>
</feature>
<dbReference type="InterPro" id="IPR037250">
    <property type="entry name" value="NEAT_dom_sf"/>
</dbReference>
<keyword evidence="4 8" id="KW-0732">Signal</keyword>
<dbReference type="PANTHER" id="PTHR37824:SF1">
    <property type="entry name" value="IRON-REGULATED SURFACE DETERMINANT PROTEIN C"/>
    <property type="match status" value="1"/>
</dbReference>
<keyword evidence="2" id="KW-0134">Cell wall</keyword>
<keyword evidence="3" id="KW-0964">Secreted</keyword>
<feature type="compositionally biased region" description="Polar residues" evidence="6">
    <location>
        <begin position="171"/>
        <end position="184"/>
    </location>
</feature>
<dbReference type="Gene3D" id="2.60.40.1850">
    <property type="match status" value="1"/>
</dbReference>
<comment type="subcellular location">
    <subcellularLocation>
        <location evidence="1">Secreted</location>
        <location evidence="1">Cell wall</location>
        <topology evidence="1">Peptidoglycan-anchor</topology>
    </subcellularLocation>
</comment>
<dbReference type="PROSITE" id="PS50978">
    <property type="entry name" value="NEAT"/>
    <property type="match status" value="1"/>
</dbReference>
<dbReference type="Pfam" id="PF05031">
    <property type="entry name" value="NEAT"/>
    <property type="match status" value="1"/>
</dbReference>
<protein>
    <submittedName>
        <fullName evidence="10">Heme uptake protein IsdC</fullName>
    </submittedName>
</protein>
<evidence type="ECO:0000256" key="6">
    <source>
        <dbReference type="SAM" id="MobiDB-lite"/>
    </source>
</evidence>
<dbReference type="EMBL" id="JAUSUB010000024">
    <property type="protein sequence ID" value="MDQ0272533.1"/>
    <property type="molecule type" value="Genomic_DNA"/>
</dbReference>
<evidence type="ECO:0000313" key="11">
    <source>
        <dbReference type="Proteomes" id="UP001238088"/>
    </source>
</evidence>
<keyword evidence="5" id="KW-0572">Peptidoglycan-anchor</keyword>
<evidence type="ECO:0000256" key="5">
    <source>
        <dbReference type="ARBA" id="ARBA00023088"/>
    </source>
</evidence>
<feature type="signal peptide" evidence="8">
    <location>
        <begin position="1"/>
        <end position="30"/>
    </location>
</feature>
<dbReference type="SMART" id="SM00725">
    <property type="entry name" value="NEAT"/>
    <property type="match status" value="1"/>
</dbReference>
<evidence type="ECO:0000256" key="4">
    <source>
        <dbReference type="ARBA" id="ARBA00022729"/>
    </source>
</evidence>
<dbReference type="InterPro" id="IPR050436">
    <property type="entry name" value="IsdA"/>
</dbReference>
<feature type="region of interest" description="Disordered" evidence="6">
    <location>
        <begin position="151"/>
        <end position="189"/>
    </location>
</feature>
<proteinExistence type="predicted"/>
<feature type="transmembrane region" description="Helical" evidence="7">
    <location>
        <begin position="194"/>
        <end position="211"/>
    </location>
</feature>
<organism evidence="10 11">
    <name type="scientific">Cytobacillus purgationiresistens</name>
    <dbReference type="NCBI Taxonomy" id="863449"/>
    <lineage>
        <taxon>Bacteria</taxon>
        <taxon>Bacillati</taxon>
        <taxon>Bacillota</taxon>
        <taxon>Bacilli</taxon>
        <taxon>Bacillales</taxon>
        <taxon>Bacillaceae</taxon>
        <taxon>Cytobacillus</taxon>
    </lineage>
</organism>
<feature type="domain" description="NEAT" evidence="9">
    <location>
        <begin position="32"/>
        <end position="159"/>
    </location>
</feature>
<keyword evidence="7" id="KW-0812">Transmembrane</keyword>
<feature type="compositionally biased region" description="Low complexity" evidence="6">
    <location>
        <begin position="157"/>
        <end position="170"/>
    </location>
</feature>
<evidence type="ECO:0000259" key="9">
    <source>
        <dbReference type="PROSITE" id="PS50978"/>
    </source>
</evidence>
<sequence>MKKQTYLHSGFIFILALLFFAVSSVLPASAQIADGTYSVSYSVVKPDSGSASMADGYFAKPATVKVKGGKLQVKLNTTSSMIKEFQVESGGSLKDVAVLATNGEQKTVQFTVDSISSPVNAKIHVIADASYDHWYSIRLAFNEGSMSAIQLDEPAKESGSATTGETGGSENKQTATNGSSNAGQVDNPETGDSTAMYALIAVLCGSSLILFRKIQVKRG</sequence>
<keyword evidence="11" id="KW-1185">Reference proteome</keyword>
<keyword evidence="7" id="KW-1133">Transmembrane helix</keyword>
<evidence type="ECO:0000313" key="10">
    <source>
        <dbReference type="EMBL" id="MDQ0272533.1"/>
    </source>
</evidence>
<keyword evidence="7" id="KW-0472">Membrane</keyword>
<evidence type="ECO:0000256" key="8">
    <source>
        <dbReference type="SAM" id="SignalP"/>
    </source>
</evidence>
<dbReference type="InterPro" id="IPR006635">
    <property type="entry name" value="NEAT_dom"/>
</dbReference>
<evidence type="ECO:0000256" key="3">
    <source>
        <dbReference type="ARBA" id="ARBA00022525"/>
    </source>
</evidence>
<comment type="caution">
    <text evidence="10">The sequence shown here is derived from an EMBL/GenBank/DDBJ whole genome shotgun (WGS) entry which is preliminary data.</text>
</comment>
<evidence type="ECO:0000256" key="1">
    <source>
        <dbReference type="ARBA" id="ARBA00004168"/>
    </source>
</evidence>
<dbReference type="CDD" id="cd06920">
    <property type="entry name" value="NEAT"/>
    <property type="match status" value="1"/>
</dbReference>
<reference evidence="10 11" key="1">
    <citation type="submission" date="2023-07" db="EMBL/GenBank/DDBJ databases">
        <title>Genomic Encyclopedia of Type Strains, Phase IV (KMG-IV): sequencing the most valuable type-strain genomes for metagenomic binning, comparative biology and taxonomic classification.</title>
        <authorList>
            <person name="Goeker M."/>
        </authorList>
    </citation>
    <scope>NUCLEOTIDE SEQUENCE [LARGE SCALE GENOMIC DNA]</scope>
    <source>
        <strain evidence="10 11">DSM 23494</strain>
    </source>
</reference>